<dbReference type="EC" id="1.3.99.-" evidence="8"/>
<dbReference type="EMBL" id="JADBDY010000001">
    <property type="protein sequence ID" value="MBE1457808.1"/>
    <property type="molecule type" value="Genomic_DNA"/>
</dbReference>
<proteinExistence type="inferred from homology"/>
<reference evidence="8 9" key="1">
    <citation type="submission" date="2020-10" db="EMBL/GenBank/DDBJ databases">
        <title>Sequencing the genomes of 1000 actinobacteria strains.</title>
        <authorList>
            <person name="Klenk H.-P."/>
        </authorList>
    </citation>
    <scope>NUCLEOTIDE SEQUENCE [LARGE SCALE GENOMIC DNA]</scope>
    <source>
        <strain evidence="8 9">DSM 45157</strain>
    </source>
</reference>
<keyword evidence="4 5" id="KW-0560">Oxidoreductase</keyword>
<accession>A0ABR9HFK1</accession>
<evidence type="ECO:0000259" key="6">
    <source>
        <dbReference type="Pfam" id="PF00441"/>
    </source>
</evidence>
<dbReference type="InterPro" id="IPR006091">
    <property type="entry name" value="Acyl-CoA_Oxase/DH_mid-dom"/>
</dbReference>
<comment type="similarity">
    <text evidence="1 5">Belongs to the acyl-CoA dehydrogenase family.</text>
</comment>
<dbReference type="Gene3D" id="2.40.110.10">
    <property type="entry name" value="Butyryl-CoA Dehydrogenase, subunit A, domain 2"/>
    <property type="match status" value="1"/>
</dbReference>
<dbReference type="Pfam" id="PF00441">
    <property type="entry name" value="Acyl-CoA_dh_1"/>
    <property type="match status" value="1"/>
</dbReference>
<dbReference type="Pfam" id="PF02770">
    <property type="entry name" value="Acyl-CoA_dh_M"/>
    <property type="match status" value="1"/>
</dbReference>
<organism evidence="8 9">
    <name type="scientific">Nocardiopsis terrae</name>
    <dbReference type="NCBI Taxonomy" id="372655"/>
    <lineage>
        <taxon>Bacteria</taxon>
        <taxon>Bacillati</taxon>
        <taxon>Actinomycetota</taxon>
        <taxon>Actinomycetes</taxon>
        <taxon>Streptosporangiales</taxon>
        <taxon>Nocardiopsidaceae</taxon>
        <taxon>Nocardiopsis</taxon>
    </lineage>
</organism>
<evidence type="ECO:0000256" key="1">
    <source>
        <dbReference type="ARBA" id="ARBA00009347"/>
    </source>
</evidence>
<dbReference type="InterPro" id="IPR036250">
    <property type="entry name" value="AcylCo_DH-like_C"/>
</dbReference>
<dbReference type="PANTHER" id="PTHR48083:SF2">
    <property type="entry name" value="MEDIUM-CHAIN SPECIFIC ACYL-COA DEHYDROGENASE, MITOCHONDRIAL"/>
    <property type="match status" value="1"/>
</dbReference>
<dbReference type="PANTHER" id="PTHR48083">
    <property type="entry name" value="MEDIUM-CHAIN SPECIFIC ACYL-COA DEHYDROGENASE, MITOCHONDRIAL-RELATED"/>
    <property type="match status" value="1"/>
</dbReference>
<name>A0ABR9HFK1_9ACTN</name>
<evidence type="ECO:0000256" key="2">
    <source>
        <dbReference type="ARBA" id="ARBA00022630"/>
    </source>
</evidence>
<dbReference type="Gene3D" id="1.20.140.10">
    <property type="entry name" value="Butyryl-CoA Dehydrogenase, subunit A, domain 3"/>
    <property type="match status" value="1"/>
</dbReference>
<dbReference type="InterPro" id="IPR046373">
    <property type="entry name" value="Acyl-CoA_Oxase/DH_mid-dom_sf"/>
</dbReference>
<dbReference type="CDD" id="cd00567">
    <property type="entry name" value="ACAD"/>
    <property type="match status" value="1"/>
</dbReference>
<protein>
    <submittedName>
        <fullName evidence="8">Citronellyl-CoA dehydrogenase</fullName>
        <ecNumber evidence="8">1.3.99.-</ecNumber>
    </submittedName>
</protein>
<dbReference type="InterPro" id="IPR009100">
    <property type="entry name" value="AcylCoA_DH/oxidase_NM_dom_sf"/>
</dbReference>
<evidence type="ECO:0000313" key="9">
    <source>
        <dbReference type="Proteomes" id="UP000598217"/>
    </source>
</evidence>
<keyword evidence="9" id="KW-1185">Reference proteome</keyword>
<dbReference type="InterPro" id="IPR009075">
    <property type="entry name" value="AcylCo_DH/oxidase_C"/>
</dbReference>
<gene>
    <name evidence="8" type="ORF">H4W79_002022</name>
</gene>
<evidence type="ECO:0000256" key="5">
    <source>
        <dbReference type="RuleBase" id="RU362125"/>
    </source>
</evidence>
<dbReference type="Proteomes" id="UP000598217">
    <property type="component" value="Unassembled WGS sequence"/>
</dbReference>
<feature type="domain" description="Acyl-CoA dehydrogenase/oxidase C-terminal" evidence="6">
    <location>
        <begin position="165"/>
        <end position="309"/>
    </location>
</feature>
<evidence type="ECO:0000256" key="3">
    <source>
        <dbReference type="ARBA" id="ARBA00022827"/>
    </source>
</evidence>
<dbReference type="SUPFAM" id="SSF56645">
    <property type="entry name" value="Acyl-CoA dehydrogenase NM domain-like"/>
    <property type="match status" value="1"/>
</dbReference>
<keyword evidence="3 5" id="KW-0274">FAD</keyword>
<evidence type="ECO:0000259" key="7">
    <source>
        <dbReference type="Pfam" id="PF02770"/>
    </source>
</evidence>
<sequence>MEPERLGSLLAEVDARVGVGSTLSACVQIATAVPMLASAPGDVAARALSDALAGRSVVSFAATDAVPGSDLTALETEIADEGDDIVLNGLKKWITNATQADWHLVLARHRPGTHFTNFTWVLVPADLAGVSVEEADTELFEGSGTGHIRFDGVRLSRDHMAGRNGRGLVDFAKRIAVERLAGALWGAALARRVLTETRDLLKGRTVRDTSMWHIDSIRQRFAACLALTRQFRALTDELAPKVAYQHDTTAGALLKASVAPMLDRVLNECAHLQGAEGFSRAGAQRLRAQTALFGIGGGTTEVVRSVIADKSDAILAELIP</sequence>
<dbReference type="GO" id="GO:0016491">
    <property type="term" value="F:oxidoreductase activity"/>
    <property type="evidence" value="ECO:0007669"/>
    <property type="project" value="UniProtKB-KW"/>
</dbReference>
<comment type="caution">
    <text evidence="8">The sequence shown here is derived from an EMBL/GenBank/DDBJ whole genome shotgun (WGS) entry which is preliminary data.</text>
</comment>
<dbReference type="RefSeq" id="WP_229826186.1">
    <property type="nucleotide sequence ID" value="NZ_BMXJ01000004.1"/>
</dbReference>
<comment type="cofactor">
    <cofactor evidence="5">
        <name>FAD</name>
        <dbReference type="ChEBI" id="CHEBI:57692"/>
    </cofactor>
</comment>
<feature type="domain" description="Acyl-CoA oxidase/dehydrogenase middle" evidence="7">
    <location>
        <begin position="59"/>
        <end position="153"/>
    </location>
</feature>
<keyword evidence="2 5" id="KW-0285">Flavoprotein</keyword>
<evidence type="ECO:0000256" key="4">
    <source>
        <dbReference type="ARBA" id="ARBA00023002"/>
    </source>
</evidence>
<evidence type="ECO:0000313" key="8">
    <source>
        <dbReference type="EMBL" id="MBE1457808.1"/>
    </source>
</evidence>
<dbReference type="SUPFAM" id="SSF47203">
    <property type="entry name" value="Acyl-CoA dehydrogenase C-terminal domain-like"/>
    <property type="match status" value="1"/>
</dbReference>
<dbReference type="InterPro" id="IPR050741">
    <property type="entry name" value="Acyl-CoA_dehydrogenase"/>
</dbReference>